<proteinExistence type="predicted"/>
<feature type="region of interest" description="Disordered" evidence="1">
    <location>
        <begin position="1"/>
        <end position="163"/>
    </location>
</feature>
<dbReference type="PANTHER" id="PTHR35161">
    <property type="entry name" value="OS02G0303100 PROTEIN"/>
    <property type="match status" value="1"/>
</dbReference>
<protein>
    <submittedName>
        <fullName evidence="2">Uncharacterized protein</fullName>
    </submittedName>
</protein>
<sequence length="714" mass="79840">MAEKGGDTGGGGRGLKGEVGRKRGGISVRITADREPQYATPRSPSAIAQPRRASRTPPRASPPRRSRPSPQRTPATAPPRTSGGTDTDCSQNGRSVPDRSRKRQGTAALDHVYPSTSGRTGSSKNRRSVKDYSKNMRIDNLDHSRTPSLAPRRLSFEEEEQCGVSPENINREVGVSKNDVPARDMMVGVDLERQTILPKIFGSSEVKQLLHSIEKISESTSNGKNDKDFPTRMKTSLEASKGRRKLSMEGPKNPGALIWQNGESSSQPVLGTLSVDLEHQIIFPKKGGSIEVKQLQNSVERISESTSDDKKDQDCPTRMCLSFEEEKQCYASPEKTIREVDVPRNGVSARDIEVKHLLNSIEKISESTSNAKKDKDFPIRMKTSLEASKGCRKLSMEGQWPKNAGLSVLTWNIKSSFPKKVDPLRCSTCLDHTIFICPCEIPDSKKLTDASISVTQNKIIPGGNKEVNLMLTKARSTLDGMVKTLTGSHKRNMCFDGDFSLANFCRTRTGDIKLIGLVPRPFTANGSKLDRNKMAYIIEQEFFAEADVPIPICELLDLMKNGVYKEEDLMGDHISMKPELERLAVYQMMYRIVKKLKKTDNKGAYKDILDIVKSHSCWHDWCEKAQANIHLKKIWDFINPGTQKPTEYHPTAESLLHYLDNGIKHLPDHSYDEVSRTTLFYDFEIDHILTGTFGAVLEVLQRAMFRSGKMISWI</sequence>
<feature type="compositionally biased region" description="Low complexity" evidence="1">
    <location>
        <begin position="48"/>
        <end position="58"/>
    </location>
</feature>
<evidence type="ECO:0000313" key="2">
    <source>
        <dbReference type="EnsemblPlants" id="EMT11080"/>
    </source>
</evidence>
<evidence type="ECO:0000256" key="1">
    <source>
        <dbReference type="SAM" id="MobiDB-lite"/>
    </source>
</evidence>
<dbReference type="EnsemblPlants" id="EMT11080">
    <property type="protein sequence ID" value="EMT11080"/>
    <property type="gene ID" value="F775_00058"/>
</dbReference>
<feature type="compositionally biased region" description="Polar residues" evidence="1">
    <location>
        <begin position="114"/>
        <end position="123"/>
    </location>
</feature>
<name>M8BBN2_AEGTA</name>
<dbReference type="PANTHER" id="PTHR35161:SF22">
    <property type="match status" value="1"/>
</dbReference>
<accession>M8BBN2</accession>
<feature type="compositionally biased region" description="Basic and acidic residues" evidence="1">
    <location>
        <begin position="128"/>
        <end position="145"/>
    </location>
</feature>
<reference evidence="2" key="1">
    <citation type="submission" date="2015-06" db="UniProtKB">
        <authorList>
            <consortium name="EnsemblPlants"/>
        </authorList>
    </citation>
    <scope>IDENTIFICATION</scope>
</reference>
<dbReference type="AlphaFoldDB" id="M8BBN2"/>
<organism evidence="2">
    <name type="scientific">Aegilops tauschii</name>
    <name type="common">Tausch's goatgrass</name>
    <name type="synonym">Aegilops squarrosa</name>
    <dbReference type="NCBI Taxonomy" id="37682"/>
    <lineage>
        <taxon>Eukaryota</taxon>
        <taxon>Viridiplantae</taxon>
        <taxon>Streptophyta</taxon>
        <taxon>Embryophyta</taxon>
        <taxon>Tracheophyta</taxon>
        <taxon>Spermatophyta</taxon>
        <taxon>Magnoliopsida</taxon>
        <taxon>Liliopsida</taxon>
        <taxon>Poales</taxon>
        <taxon>Poaceae</taxon>
        <taxon>BOP clade</taxon>
        <taxon>Pooideae</taxon>
        <taxon>Triticodae</taxon>
        <taxon>Triticeae</taxon>
        <taxon>Triticinae</taxon>
        <taxon>Aegilops</taxon>
    </lineage>
</organism>
<feature type="compositionally biased region" description="Low complexity" evidence="1">
    <location>
        <begin position="68"/>
        <end position="85"/>
    </location>
</feature>